<keyword evidence="3" id="KW-0012">Acyltransferase</keyword>
<dbReference type="InterPro" id="IPR052734">
    <property type="entry name" value="Nod_factor_acetyltransferase"/>
</dbReference>
<keyword evidence="2" id="KW-1133">Transmembrane helix</keyword>
<accession>A0A7Y7BA27</accession>
<dbReference type="PANTHER" id="PTHR37312">
    <property type="entry name" value="MEMBRANE-BOUND ACYLTRANSFERASE YKRP-RELATED"/>
    <property type="match status" value="1"/>
</dbReference>
<proteinExistence type="predicted"/>
<sequence length="353" mass="39886">MSPTATSRPVATAPPLPSPAPSARDPFFDNAKYLAIVLVAVGHAWEPLTHTSRTALALYLTVFTFHMPAFILMSGYFSRGFDFTPAKIKRLVTGVAVPYLVFQTGYILFQHWAEDDAPPDPFTLTNPWYLNWFLAALFVWRLTTPVWQVLRWPVPIAFAISIGAMVAPHTGPDFDLMRVLQFLPFFVIGLRMKPEHFALVQKRWVRIAAVPVFACAITVAWFLAPRIDSGWFYRNDAVQDLHQPLWTAPVMGLALFGCAAVLTAGFFAWVPRRRTWFTALGAGTISGFLLHGFVIKMSRWWGWYDAAAWVRQPVGMVVVTALAVIMITVLCTAPVRRVLRFALEPRMEWAFRR</sequence>
<dbReference type="PANTHER" id="PTHR37312:SF1">
    <property type="entry name" value="MEMBRANE-BOUND ACYLTRANSFERASE YKRP-RELATED"/>
    <property type="match status" value="1"/>
</dbReference>
<reference evidence="3 4" key="1">
    <citation type="submission" date="2020-04" db="EMBL/GenBank/DDBJ databases">
        <title>Draft Genome Sequence of Streptomyces morookaense DSM 40503, an 8-azaguanine-producing strain.</title>
        <authorList>
            <person name="Qi J."/>
            <person name="Gao J.-M."/>
        </authorList>
    </citation>
    <scope>NUCLEOTIDE SEQUENCE [LARGE SCALE GENOMIC DNA]</scope>
    <source>
        <strain evidence="3 4">DSM 40503</strain>
    </source>
</reference>
<dbReference type="AlphaFoldDB" id="A0A7Y7BA27"/>
<keyword evidence="2" id="KW-0812">Transmembrane</keyword>
<feature type="transmembrane region" description="Helical" evidence="2">
    <location>
        <begin position="314"/>
        <end position="335"/>
    </location>
</feature>
<keyword evidence="2" id="KW-0472">Membrane</keyword>
<dbReference type="Proteomes" id="UP000587462">
    <property type="component" value="Unassembled WGS sequence"/>
</dbReference>
<feature type="region of interest" description="Disordered" evidence="1">
    <location>
        <begin position="1"/>
        <end position="21"/>
    </location>
</feature>
<gene>
    <name evidence="3" type="ORF">HG542_29140</name>
</gene>
<evidence type="ECO:0000313" key="4">
    <source>
        <dbReference type="Proteomes" id="UP000587462"/>
    </source>
</evidence>
<name>A0A7Y7BA27_STRMO</name>
<protein>
    <submittedName>
        <fullName evidence="3">Acyltransferase family protein</fullName>
    </submittedName>
</protein>
<feature type="transmembrane region" description="Helical" evidence="2">
    <location>
        <begin position="276"/>
        <end position="294"/>
    </location>
</feature>
<keyword evidence="3" id="KW-0808">Transferase</keyword>
<evidence type="ECO:0000256" key="2">
    <source>
        <dbReference type="SAM" id="Phobius"/>
    </source>
</evidence>
<evidence type="ECO:0000313" key="3">
    <source>
        <dbReference type="EMBL" id="NVK81685.1"/>
    </source>
</evidence>
<evidence type="ECO:0000256" key="1">
    <source>
        <dbReference type="SAM" id="MobiDB-lite"/>
    </source>
</evidence>
<feature type="transmembrane region" description="Helical" evidence="2">
    <location>
        <begin position="56"/>
        <end position="78"/>
    </location>
</feature>
<dbReference type="EMBL" id="JABBXF010000089">
    <property type="protein sequence ID" value="NVK81685.1"/>
    <property type="molecule type" value="Genomic_DNA"/>
</dbReference>
<comment type="caution">
    <text evidence="3">The sequence shown here is derived from an EMBL/GenBank/DDBJ whole genome shotgun (WGS) entry which is preliminary data.</text>
</comment>
<feature type="transmembrane region" description="Helical" evidence="2">
    <location>
        <begin position="129"/>
        <end position="147"/>
    </location>
</feature>
<organism evidence="3 4">
    <name type="scientific">Streptomyces morookaense</name>
    <name type="common">Streptoverticillium morookaense</name>
    <dbReference type="NCBI Taxonomy" id="1970"/>
    <lineage>
        <taxon>Bacteria</taxon>
        <taxon>Bacillati</taxon>
        <taxon>Actinomycetota</taxon>
        <taxon>Actinomycetes</taxon>
        <taxon>Kitasatosporales</taxon>
        <taxon>Streptomycetaceae</taxon>
        <taxon>Streptomyces</taxon>
    </lineage>
</organism>
<feature type="transmembrane region" description="Helical" evidence="2">
    <location>
        <begin position="90"/>
        <end position="109"/>
    </location>
</feature>
<keyword evidence="4" id="KW-1185">Reference proteome</keyword>
<dbReference type="GO" id="GO:0016746">
    <property type="term" value="F:acyltransferase activity"/>
    <property type="evidence" value="ECO:0007669"/>
    <property type="project" value="UniProtKB-KW"/>
</dbReference>
<dbReference type="RefSeq" id="WP_171086643.1">
    <property type="nucleotide sequence ID" value="NZ_BNBU01000009.1"/>
</dbReference>
<feature type="transmembrane region" description="Helical" evidence="2">
    <location>
        <begin position="204"/>
        <end position="224"/>
    </location>
</feature>
<feature type="transmembrane region" description="Helical" evidence="2">
    <location>
        <begin position="244"/>
        <end position="269"/>
    </location>
</feature>